<dbReference type="AlphaFoldDB" id="A0A368KQM3"/>
<dbReference type="Proteomes" id="UP000253562">
    <property type="component" value="Unassembled WGS sequence"/>
</dbReference>
<dbReference type="EMBL" id="QPEX01000025">
    <property type="protein sequence ID" value="RCS48326.1"/>
    <property type="molecule type" value="Genomic_DNA"/>
</dbReference>
<protein>
    <submittedName>
        <fullName evidence="1">Uncharacterized protein</fullName>
    </submittedName>
</protein>
<comment type="caution">
    <text evidence="1">The sequence shown here is derived from an EMBL/GenBank/DDBJ whole genome shotgun (WGS) entry which is preliminary data.</text>
</comment>
<reference evidence="1 2" key="1">
    <citation type="submission" date="2018-07" db="EMBL/GenBank/DDBJ databases">
        <title>Comparative genomes isolates from brazilian mangrove.</title>
        <authorList>
            <person name="De Araujo J.E."/>
            <person name="Taketani R.G."/>
            <person name="Silva M.C.P."/>
            <person name="Lourenco M.V."/>
            <person name="Oliveira V.M."/>
            <person name="Andreote F.D."/>
        </authorList>
    </citation>
    <scope>NUCLEOTIDE SEQUENCE [LARGE SCALE GENOMIC DNA]</scope>
    <source>
        <strain evidence="1 2">HEX PRIS-MGV</strain>
    </source>
</reference>
<evidence type="ECO:0000313" key="1">
    <source>
        <dbReference type="EMBL" id="RCS48326.1"/>
    </source>
</evidence>
<sequence>MLSPCWHSILSCVTLRGEGDLLLEIKHTALCGWAGQQLPLVGQLRKRCSNATKWPGGAPYGQIKNFLFSVHGQFTGLQYNRLQRVARLPVL</sequence>
<gene>
    <name evidence="1" type="ORF">DTL42_13460</name>
</gene>
<accession>A0A368KQM3</accession>
<evidence type="ECO:0000313" key="2">
    <source>
        <dbReference type="Proteomes" id="UP000253562"/>
    </source>
</evidence>
<organism evidence="1 2">
    <name type="scientific">Bremerella cremea</name>
    <dbReference type="NCBI Taxonomy" id="1031537"/>
    <lineage>
        <taxon>Bacteria</taxon>
        <taxon>Pseudomonadati</taxon>
        <taxon>Planctomycetota</taxon>
        <taxon>Planctomycetia</taxon>
        <taxon>Pirellulales</taxon>
        <taxon>Pirellulaceae</taxon>
        <taxon>Bremerella</taxon>
    </lineage>
</organism>
<name>A0A368KQM3_9BACT</name>
<proteinExistence type="predicted"/>